<evidence type="ECO:0000256" key="6">
    <source>
        <dbReference type="ARBA" id="ARBA00022741"/>
    </source>
</evidence>
<keyword evidence="7" id="KW-0460">Magnesium</keyword>
<dbReference type="InterPro" id="IPR002646">
    <property type="entry name" value="PolA_pol_head_dom"/>
</dbReference>
<dbReference type="EMBL" id="JAFBIT010000001">
    <property type="protein sequence ID" value="MCF2651466.1"/>
    <property type="molecule type" value="Genomic_DNA"/>
</dbReference>
<keyword evidence="5" id="KW-0479">Metal-binding</keyword>
<gene>
    <name evidence="12" type="ORF">JQM67_02440</name>
</gene>
<comment type="caution">
    <text evidence="12">The sequence shown here is derived from an EMBL/GenBank/DDBJ whole genome shotgun (WGS) entry which is preliminary data.</text>
</comment>
<reference evidence="12 13" key="1">
    <citation type="submission" date="2020-12" db="EMBL/GenBank/DDBJ databases">
        <title>Whole genome sequences of gut porcine anaerobes.</title>
        <authorList>
            <person name="Kubasova T."/>
            <person name="Jahodarova E."/>
            <person name="Rychlik I."/>
        </authorList>
    </citation>
    <scope>NUCLEOTIDE SEQUENCE [LARGE SCALE GENOMIC DNA]</scope>
    <source>
        <strain evidence="12 13">An867</strain>
    </source>
</reference>
<evidence type="ECO:0000256" key="1">
    <source>
        <dbReference type="ARBA" id="ARBA00001946"/>
    </source>
</evidence>
<evidence type="ECO:0000256" key="4">
    <source>
        <dbReference type="ARBA" id="ARBA00022695"/>
    </source>
</evidence>
<dbReference type="PANTHER" id="PTHR46173:SF1">
    <property type="entry name" value="CCA TRNA NUCLEOTIDYLTRANSFERASE 1, MITOCHONDRIAL"/>
    <property type="match status" value="1"/>
</dbReference>
<evidence type="ECO:0000259" key="9">
    <source>
        <dbReference type="Pfam" id="PF01743"/>
    </source>
</evidence>
<organism evidence="12 13">
    <name type="scientific">Anaeromassilibacillus senegalensis</name>
    <dbReference type="NCBI Taxonomy" id="1673717"/>
    <lineage>
        <taxon>Bacteria</taxon>
        <taxon>Bacillati</taxon>
        <taxon>Bacillota</taxon>
        <taxon>Clostridia</taxon>
        <taxon>Eubacteriales</taxon>
        <taxon>Acutalibacteraceae</taxon>
        <taxon>Anaeromassilibacillus</taxon>
    </lineage>
</organism>
<keyword evidence="2 8" id="KW-0808">Transferase</keyword>
<evidence type="ECO:0000313" key="12">
    <source>
        <dbReference type="EMBL" id="MCF2651466.1"/>
    </source>
</evidence>
<feature type="domain" description="tRNA nucleotidyltransferase/poly(A) polymerase RNA and SrmB- binding" evidence="11">
    <location>
        <begin position="174"/>
        <end position="219"/>
    </location>
</feature>
<evidence type="ECO:0000256" key="3">
    <source>
        <dbReference type="ARBA" id="ARBA00022694"/>
    </source>
</evidence>
<dbReference type="InterPro" id="IPR006674">
    <property type="entry name" value="HD_domain"/>
</dbReference>
<proteinExistence type="inferred from homology"/>
<comment type="cofactor">
    <cofactor evidence="1">
        <name>Mg(2+)</name>
        <dbReference type="ChEBI" id="CHEBI:18420"/>
    </cofactor>
</comment>
<keyword evidence="6" id="KW-0547">Nucleotide-binding</keyword>
<dbReference type="Gene3D" id="1.10.3090.10">
    <property type="entry name" value="cca-adding enzyme, domain 2"/>
    <property type="match status" value="1"/>
</dbReference>
<comment type="similarity">
    <text evidence="8">Belongs to the tRNA nucleotidyltransferase/poly(A) polymerase family.</text>
</comment>
<dbReference type="Pfam" id="PF01966">
    <property type="entry name" value="HD"/>
    <property type="match status" value="1"/>
</dbReference>
<evidence type="ECO:0000259" key="10">
    <source>
        <dbReference type="Pfam" id="PF01966"/>
    </source>
</evidence>
<keyword evidence="4" id="KW-0548">Nucleotidyltransferase</keyword>
<keyword evidence="3" id="KW-0819">tRNA processing</keyword>
<evidence type="ECO:0000259" key="11">
    <source>
        <dbReference type="Pfam" id="PF12627"/>
    </source>
</evidence>
<dbReference type="RefSeq" id="WP_235322479.1">
    <property type="nucleotide sequence ID" value="NZ_JAFBIT010000001.1"/>
</dbReference>
<feature type="domain" description="Poly A polymerase head" evidence="9">
    <location>
        <begin position="25"/>
        <end position="147"/>
    </location>
</feature>
<dbReference type="Gene3D" id="3.30.460.10">
    <property type="entry name" value="Beta Polymerase, domain 2"/>
    <property type="match status" value="1"/>
</dbReference>
<dbReference type="SUPFAM" id="SSF81301">
    <property type="entry name" value="Nucleotidyltransferase"/>
    <property type="match status" value="1"/>
</dbReference>
<dbReference type="Proteomes" id="UP001299220">
    <property type="component" value="Unassembled WGS sequence"/>
</dbReference>
<dbReference type="SUPFAM" id="SSF81891">
    <property type="entry name" value="Poly A polymerase C-terminal region-like"/>
    <property type="match status" value="1"/>
</dbReference>
<evidence type="ECO:0000256" key="5">
    <source>
        <dbReference type="ARBA" id="ARBA00022723"/>
    </source>
</evidence>
<evidence type="ECO:0000313" key="13">
    <source>
        <dbReference type="Proteomes" id="UP001299220"/>
    </source>
</evidence>
<name>A0ABS9CMA9_9FIRM</name>
<dbReference type="Gene3D" id="1.10.246.80">
    <property type="match status" value="1"/>
</dbReference>
<protein>
    <submittedName>
        <fullName evidence="12">HD domain-containing protein</fullName>
    </submittedName>
</protein>
<feature type="domain" description="HD" evidence="10">
    <location>
        <begin position="244"/>
        <end position="331"/>
    </location>
</feature>
<dbReference type="CDD" id="cd05398">
    <property type="entry name" value="NT_ClassII-CCAase"/>
    <property type="match status" value="1"/>
</dbReference>
<evidence type="ECO:0000256" key="7">
    <source>
        <dbReference type="ARBA" id="ARBA00022842"/>
    </source>
</evidence>
<keyword evidence="8" id="KW-0694">RNA-binding</keyword>
<evidence type="ECO:0000256" key="8">
    <source>
        <dbReference type="RuleBase" id="RU003953"/>
    </source>
</evidence>
<evidence type="ECO:0000256" key="2">
    <source>
        <dbReference type="ARBA" id="ARBA00022679"/>
    </source>
</evidence>
<dbReference type="InterPro" id="IPR043519">
    <property type="entry name" value="NT_sf"/>
</dbReference>
<dbReference type="InterPro" id="IPR050264">
    <property type="entry name" value="Bact_CCA-adding_enz_type3_sf"/>
</dbReference>
<dbReference type="PANTHER" id="PTHR46173">
    <property type="entry name" value="CCA TRNA NUCLEOTIDYLTRANSFERASE 1, MITOCHONDRIAL"/>
    <property type="match status" value="1"/>
</dbReference>
<keyword evidence="13" id="KW-1185">Reference proteome</keyword>
<sequence length="447" mass="49640">MPIQIPIPAACQAILNRLCAHGYRAYIVGGCVRDSLLGCTPHDWDITTDAPPEAVLSVFPDYPVLTTGLQHGTVTVLIGREPYEITTFRIDGAYPDGRHPDSVQFTTSVEDDLARRDFTVNAMAYHDADGLIDPFGGQRDLEAGLIRCVGDPMRRFSEDALRLFRAVRFSAVLGFSIEPKTLSALHALRNTISLVAKERIFSELKKTVAAPYAAEALRTAPDLFFAAVPQLSCLRDVPQNSRYHCFDVFEHTLHALDYAAPDCTVRLAVLLHDTGKAACRTTDADGHDHFYGHPAKSAEIARETLRALRCDNKTLHDVVTLVELHDTVFPMRPVKFRRLLAHIGYELFDRLLAVCRADSAAHAPDVIAPRMAALDDAQREADRLRAKDFCLSLRQLAVNGSDLYALGLRDAEIGKMLNRLLDSVICGQLENDRDRLLRSVERSIKSK</sequence>
<dbReference type="InterPro" id="IPR032828">
    <property type="entry name" value="PolyA_RNA-bd"/>
</dbReference>
<dbReference type="Pfam" id="PF12627">
    <property type="entry name" value="PolyA_pol_RNAbd"/>
    <property type="match status" value="1"/>
</dbReference>
<accession>A0ABS9CMA9</accession>
<dbReference type="Pfam" id="PF01743">
    <property type="entry name" value="PolyA_pol"/>
    <property type="match status" value="1"/>
</dbReference>